<proteinExistence type="predicted"/>
<reference evidence="2" key="1">
    <citation type="submission" date="2018-05" db="EMBL/GenBank/DDBJ databases">
        <authorList>
            <person name="Lanie J.A."/>
            <person name="Ng W.-L."/>
            <person name="Kazmierczak K.M."/>
            <person name="Andrzejewski T.M."/>
            <person name="Davidsen T.M."/>
            <person name="Wayne K.J."/>
            <person name="Tettelin H."/>
            <person name="Glass J.I."/>
            <person name="Rusch D."/>
            <person name="Podicherti R."/>
            <person name="Tsui H.-C.T."/>
            <person name="Winkler M.E."/>
        </authorList>
    </citation>
    <scope>NUCLEOTIDE SEQUENCE</scope>
</reference>
<feature type="domain" description="SUF system FeS cluster assembly SufBD N-terminal" evidence="1">
    <location>
        <begin position="13"/>
        <end position="143"/>
    </location>
</feature>
<protein>
    <recommendedName>
        <fullName evidence="1">SUF system FeS cluster assembly SufBD N-terminal domain-containing protein</fullName>
    </recommendedName>
</protein>
<gene>
    <name evidence="2" type="ORF">METZ01_LOCUS244949</name>
</gene>
<dbReference type="AlphaFoldDB" id="A0A382HY76"/>
<organism evidence="2">
    <name type="scientific">marine metagenome</name>
    <dbReference type="NCBI Taxonomy" id="408172"/>
    <lineage>
        <taxon>unclassified sequences</taxon>
        <taxon>metagenomes</taxon>
        <taxon>ecological metagenomes</taxon>
    </lineage>
</organism>
<dbReference type="EMBL" id="UINC01063940">
    <property type="protein sequence ID" value="SVB92095.1"/>
    <property type="molecule type" value="Genomic_DNA"/>
</dbReference>
<sequence>MTVSTSMPSRSSFLMGEATQAWKYFQETGYPNSKNENWRFSNPEAWLQKDAPRVQKNGQNSLQEFSGLIQPDTTPVFIFNESVVIPDELPEGVKIVGLYSEIQENPTGETIGGVADFHISPFIAENMALFQDCIVINISEGCKI</sequence>
<evidence type="ECO:0000313" key="2">
    <source>
        <dbReference type="EMBL" id="SVB92095.1"/>
    </source>
</evidence>
<dbReference type="Pfam" id="PF19295">
    <property type="entry name" value="SufBD_N"/>
    <property type="match status" value="1"/>
</dbReference>
<feature type="non-terminal residue" evidence="2">
    <location>
        <position position="1"/>
    </location>
</feature>
<dbReference type="InterPro" id="IPR037284">
    <property type="entry name" value="SUF_FeS_clus_asmbl_SufBD_sf"/>
</dbReference>
<dbReference type="SUPFAM" id="SSF101960">
    <property type="entry name" value="Stabilizer of iron transporter SufD"/>
    <property type="match status" value="1"/>
</dbReference>
<evidence type="ECO:0000259" key="1">
    <source>
        <dbReference type="Pfam" id="PF19295"/>
    </source>
</evidence>
<name>A0A382HY76_9ZZZZ</name>
<feature type="non-terminal residue" evidence="2">
    <location>
        <position position="144"/>
    </location>
</feature>
<dbReference type="InterPro" id="IPR045595">
    <property type="entry name" value="SufBD_N"/>
</dbReference>
<accession>A0A382HY76</accession>